<dbReference type="AlphaFoldDB" id="B5RMG6"/>
<name>B5RMG6_BORDL</name>
<dbReference type="Proteomes" id="UP000000611">
    <property type="component" value="Chromosome"/>
</dbReference>
<keyword evidence="2" id="KW-1185">Reference proteome</keyword>
<dbReference type="HOGENOM" id="CLU_1923546_0_0_12"/>
<dbReference type="KEGG" id="bdu:BDU_620"/>
<accession>B5RMG6</accession>
<dbReference type="OrthoDB" id="350608at2"/>
<organism evidence="1 2">
    <name type="scientific">Borrelia duttonii (strain Ly)</name>
    <dbReference type="NCBI Taxonomy" id="412419"/>
    <lineage>
        <taxon>Bacteria</taxon>
        <taxon>Pseudomonadati</taxon>
        <taxon>Spirochaetota</taxon>
        <taxon>Spirochaetia</taxon>
        <taxon>Spirochaetales</taxon>
        <taxon>Borreliaceae</taxon>
        <taxon>Borrelia</taxon>
    </lineage>
</organism>
<protein>
    <submittedName>
        <fullName evidence="1">Uncharacterized conserved protein</fullName>
    </submittedName>
</protein>
<reference evidence="1 2" key="1">
    <citation type="journal article" date="2008" name="PLoS Genet.">
        <title>The genome of Borrelia recurrentis, the agent of deadly louse-borne relapsing fever, is a degraded subset of tick-borne Borrelia duttonii.</title>
        <authorList>
            <person name="Lescot M."/>
            <person name="Audic S."/>
            <person name="Robert C."/>
            <person name="Nguyen T.T."/>
            <person name="Blanc G."/>
            <person name="Cutler S.J."/>
            <person name="Wincker P."/>
            <person name="Couloux A."/>
            <person name="Claverie J.-M."/>
            <person name="Raoult D."/>
            <person name="Drancourt M."/>
        </authorList>
    </citation>
    <scope>NUCLEOTIDE SEQUENCE [LARGE SCALE GENOMIC DNA]</scope>
    <source>
        <strain evidence="1 2">Ly</strain>
    </source>
</reference>
<sequence length="127" mass="15009">MEGCLMLQSQLFVKKCKRCISKDEVLMNNVKNVENVFYDFLKVFDKKALENMFNYYYENFDFDKGIYDFIDKFIPMIDFLSLEILEHEFNFDEKRIILDIFDASACTMKSNQLSEFAKAIVSLGILS</sequence>
<dbReference type="EMBL" id="CP000976">
    <property type="protein sequence ID" value="ACH93552.1"/>
    <property type="molecule type" value="Genomic_DNA"/>
</dbReference>
<proteinExistence type="predicted"/>
<evidence type="ECO:0000313" key="1">
    <source>
        <dbReference type="EMBL" id="ACH93552.1"/>
    </source>
</evidence>
<dbReference type="STRING" id="412419.BDU_620"/>
<evidence type="ECO:0000313" key="2">
    <source>
        <dbReference type="Proteomes" id="UP000000611"/>
    </source>
</evidence>
<gene>
    <name evidence="1" type="ordered locus">BDU_620</name>
</gene>